<keyword evidence="1" id="KW-1133">Transmembrane helix</keyword>
<keyword evidence="1" id="KW-0812">Transmembrane</keyword>
<reference evidence="2 3" key="1">
    <citation type="submission" date="2020-07" db="EMBL/GenBank/DDBJ databases">
        <title>Differential regulation of undecylprodigiosin biosynthesis in the yeast-scavenging Streptomyces strain MBK6.</title>
        <authorList>
            <person name="Baral B."/>
            <person name="Siitonen V."/>
            <person name="Laughlin M."/>
            <person name="Yamada K."/>
            <person name="Ilomaeki M."/>
            <person name="Metsae-Ketelae M."/>
            <person name="Niemi J."/>
        </authorList>
    </citation>
    <scope>NUCLEOTIDE SEQUENCE [LARGE SCALE GENOMIC DNA]</scope>
    <source>
        <strain evidence="2 3">MBK6</strain>
    </source>
</reference>
<name>A0A7W2DRZ2_9ACTN</name>
<dbReference type="AlphaFoldDB" id="A0A7W2DRZ2"/>
<dbReference type="Proteomes" id="UP000587608">
    <property type="component" value="Unassembled WGS sequence"/>
</dbReference>
<feature type="transmembrane region" description="Helical" evidence="1">
    <location>
        <begin position="12"/>
        <end position="31"/>
    </location>
</feature>
<gene>
    <name evidence="2" type="ORF">H1X69_09275</name>
</gene>
<evidence type="ECO:0000313" key="3">
    <source>
        <dbReference type="Proteomes" id="UP000587608"/>
    </source>
</evidence>
<accession>A0A7W2DRZ2</accession>
<evidence type="ECO:0000256" key="1">
    <source>
        <dbReference type="SAM" id="Phobius"/>
    </source>
</evidence>
<protein>
    <submittedName>
        <fullName evidence="2">Uncharacterized protein</fullName>
    </submittedName>
</protein>
<dbReference type="EMBL" id="JACERG010000008">
    <property type="protein sequence ID" value="MBA5221612.1"/>
    <property type="molecule type" value="Genomic_DNA"/>
</dbReference>
<evidence type="ECO:0000313" key="2">
    <source>
        <dbReference type="EMBL" id="MBA5221612.1"/>
    </source>
</evidence>
<comment type="caution">
    <text evidence="2">The sequence shown here is derived from an EMBL/GenBank/DDBJ whole genome shotgun (WGS) entry which is preliminary data.</text>
</comment>
<keyword evidence="1" id="KW-0472">Membrane</keyword>
<sequence>MEKAGFVGSDWAGLAVAVVGVVGTLGAALLTQNRADRIKRLELQATAEQHSEERRHAETLLRAEQAQARHREGLELRRRCYIDLNTASRHFLTAMTNYLHALRHADDGDIDASLAQLETSRFSYRDTYAEAQMIAPHSVLRTAGIAKTQLNNAYGKIKRLGPSLVGVTTDLQALEDELHAKVWPHVGAQKNAMRSDLGVETDDE</sequence>
<organism evidence="2 3">
    <name type="scientific">Streptomyces griseoaurantiacus</name>
    <dbReference type="NCBI Taxonomy" id="68213"/>
    <lineage>
        <taxon>Bacteria</taxon>
        <taxon>Bacillati</taxon>
        <taxon>Actinomycetota</taxon>
        <taxon>Actinomycetes</taxon>
        <taxon>Kitasatosporales</taxon>
        <taxon>Streptomycetaceae</taxon>
        <taxon>Streptomyces</taxon>
        <taxon>Streptomyces aurantiacus group</taxon>
    </lineage>
</organism>
<dbReference type="RefSeq" id="WP_191852481.1">
    <property type="nucleotide sequence ID" value="NZ_CP108343.1"/>
</dbReference>
<proteinExistence type="predicted"/>